<name>B6AS90_9BACT</name>
<accession>B6AS90</accession>
<protein>
    <submittedName>
        <fullName evidence="1">Uncharacterized protein</fullName>
    </submittedName>
</protein>
<sequence length="96" mass="11118">MNVRQEFTVGKSTERQVRGELGKPARVIPGKDGTTTLVYDAFKFTGLEVVLYNPARTEKHKVVRMEFDRKGILRKIRIRRFTRNVSFGHPSDDRNP</sequence>
<dbReference type="EMBL" id="DS995262">
    <property type="protein sequence ID" value="EDZ38336.1"/>
    <property type="molecule type" value="Genomic_DNA"/>
</dbReference>
<proteinExistence type="predicted"/>
<dbReference type="AlphaFoldDB" id="B6AS90"/>
<organism evidence="1">
    <name type="scientific">Leptospirillum sp. Group II '5-way CG'</name>
    <dbReference type="NCBI Taxonomy" id="419541"/>
    <lineage>
        <taxon>Bacteria</taxon>
        <taxon>Pseudomonadati</taxon>
        <taxon>Nitrospirota</taxon>
        <taxon>Nitrospiria</taxon>
        <taxon>Nitrospirales</taxon>
        <taxon>Nitrospiraceae</taxon>
        <taxon>Leptospirillum</taxon>
    </lineage>
</organism>
<gene>
    <name evidence="1" type="ORF">CGL2_02657001</name>
</gene>
<reference evidence="1" key="2">
    <citation type="journal article" date="2008" name="PLoS Biol.">
        <title>Population genomic analysis of strain variation in Leptospirillum group II bacteria involved in acid mine drainage formation.</title>
        <authorList>
            <person name="Simmons S.L."/>
            <person name="Dibartolo G."/>
            <person name="Denef V.J."/>
            <person name="Goltsman D.S."/>
            <person name="Thelen M.P."/>
            <person name="Banfield J.F."/>
        </authorList>
    </citation>
    <scope>NUCLEOTIDE SEQUENCE [LARGE SCALE GENOMIC DNA]</scope>
</reference>
<reference evidence="1" key="1">
    <citation type="journal article" date="2004" name="Nature">
        <title>Community structure and metabolism through reconstruction of microbial genomes from the environment.</title>
        <authorList>
            <person name="Tyson G.W."/>
            <person name="Chapman J."/>
            <person name="Hugenholtz P."/>
            <person name="Allen E.E."/>
            <person name="Ram R.J."/>
            <person name="Richardson P.M."/>
            <person name="Solovyev V.V."/>
            <person name="Rubin E.M."/>
            <person name="Rokhsar D.S."/>
            <person name="Banfield J.F."/>
        </authorList>
    </citation>
    <scope>NUCLEOTIDE SEQUENCE [LARGE SCALE GENOMIC DNA]</scope>
</reference>
<evidence type="ECO:0000313" key="1">
    <source>
        <dbReference type="EMBL" id="EDZ38336.1"/>
    </source>
</evidence>